<keyword evidence="1" id="KW-0732">Signal</keyword>
<protein>
    <submittedName>
        <fullName evidence="2">Uncharacterized protein</fullName>
    </submittedName>
</protein>
<sequence length="113" mass="11909">MAALRNFIALLFVLIASASAASIRSHSSLLQKESANKPQICQLDKSGEGCNSGVQGSLIVGSACEALKAPSPEDQVNGNTDFTKVPGTCKVMKDGKVWKTSGDHTYKCFCKAT</sequence>
<evidence type="ECO:0000256" key="1">
    <source>
        <dbReference type="SAM" id="SignalP"/>
    </source>
</evidence>
<accession>A0A0G4G127</accession>
<evidence type="ECO:0000313" key="2">
    <source>
        <dbReference type="EMBL" id="CEM21359.1"/>
    </source>
</evidence>
<gene>
    <name evidence="2" type="ORF">Cvel_19630</name>
</gene>
<feature type="chain" id="PRO_5005189527" evidence="1">
    <location>
        <begin position="21"/>
        <end position="113"/>
    </location>
</feature>
<proteinExistence type="predicted"/>
<organism evidence="2">
    <name type="scientific">Chromera velia CCMP2878</name>
    <dbReference type="NCBI Taxonomy" id="1169474"/>
    <lineage>
        <taxon>Eukaryota</taxon>
        <taxon>Sar</taxon>
        <taxon>Alveolata</taxon>
        <taxon>Colpodellida</taxon>
        <taxon>Chromeraceae</taxon>
        <taxon>Chromera</taxon>
    </lineage>
</organism>
<dbReference type="VEuPathDB" id="CryptoDB:Cvel_19630"/>
<reference evidence="2" key="1">
    <citation type="submission" date="2014-11" db="EMBL/GenBank/DDBJ databases">
        <authorList>
            <person name="Otto D Thomas"/>
            <person name="Naeem Raeece"/>
        </authorList>
    </citation>
    <scope>NUCLEOTIDE SEQUENCE</scope>
</reference>
<name>A0A0G4G127_9ALVE</name>
<dbReference type="AlphaFoldDB" id="A0A0G4G127"/>
<dbReference type="EMBL" id="CDMZ01000783">
    <property type="protein sequence ID" value="CEM21359.1"/>
    <property type="molecule type" value="Genomic_DNA"/>
</dbReference>
<feature type="signal peptide" evidence="1">
    <location>
        <begin position="1"/>
        <end position="20"/>
    </location>
</feature>